<proteinExistence type="predicted"/>
<dbReference type="EMBL" id="SOEB01000010">
    <property type="protein sequence ID" value="TDX28883.1"/>
    <property type="molecule type" value="Genomic_DNA"/>
</dbReference>
<accession>A0A4R8FTR0</accession>
<comment type="caution">
    <text evidence="1">The sequence shown here is derived from an EMBL/GenBank/DDBJ whole genome shotgun (WGS) entry which is preliminary data.</text>
</comment>
<gene>
    <name evidence="1" type="ORF">EV657_11077</name>
</gene>
<dbReference type="AlphaFoldDB" id="A0A4R8FTR0"/>
<organism evidence="1 2">
    <name type="scientific">Rhodovulum visakhapatnamense</name>
    <dbReference type="NCBI Taxonomy" id="364297"/>
    <lineage>
        <taxon>Bacteria</taxon>
        <taxon>Pseudomonadati</taxon>
        <taxon>Pseudomonadota</taxon>
        <taxon>Alphaproteobacteria</taxon>
        <taxon>Rhodobacterales</taxon>
        <taxon>Paracoccaceae</taxon>
        <taxon>Rhodovulum</taxon>
    </lineage>
</organism>
<dbReference type="Proteomes" id="UP000295484">
    <property type="component" value="Unassembled WGS sequence"/>
</dbReference>
<protein>
    <submittedName>
        <fullName evidence="1">Uncharacterized protein</fullName>
    </submittedName>
</protein>
<reference evidence="1 2" key="1">
    <citation type="submission" date="2019-03" db="EMBL/GenBank/DDBJ databases">
        <title>Genomic Encyclopedia of Type Strains, Phase IV (KMG-IV): sequencing the most valuable type-strain genomes for metagenomic binning, comparative biology and taxonomic classification.</title>
        <authorList>
            <person name="Goeker M."/>
        </authorList>
    </citation>
    <scope>NUCLEOTIDE SEQUENCE [LARGE SCALE GENOMIC DNA]</scope>
    <source>
        <strain evidence="1 2">JA181</strain>
    </source>
</reference>
<evidence type="ECO:0000313" key="1">
    <source>
        <dbReference type="EMBL" id="TDX28883.1"/>
    </source>
</evidence>
<evidence type="ECO:0000313" key="2">
    <source>
        <dbReference type="Proteomes" id="UP000295484"/>
    </source>
</evidence>
<sequence>MTMFDLNQMSRWDNVLEALSHHDEDREFAEIAEIQEAPAAEAAAPSRELEDA</sequence>
<name>A0A4R8FTR0_9RHOB</name>